<proteinExistence type="predicted"/>
<reference evidence="2" key="1">
    <citation type="journal article" date="2011" name="Genome Res.">
        <title>Phylogeny-wide analysis of social amoeba genomes highlights ancient origins for complex intercellular communication.</title>
        <authorList>
            <person name="Heidel A.J."/>
            <person name="Lawal H.M."/>
            <person name="Felder M."/>
            <person name="Schilde C."/>
            <person name="Helps N.R."/>
            <person name="Tunggal B."/>
            <person name="Rivero F."/>
            <person name="John U."/>
            <person name="Schleicher M."/>
            <person name="Eichinger L."/>
            <person name="Platzer M."/>
            <person name="Noegel A.A."/>
            <person name="Schaap P."/>
            <person name="Gloeckner G."/>
        </authorList>
    </citation>
    <scope>NUCLEOTIDE SEQUENCE [LARGE SCALE GENOMIC DNA]</scope>
    <source>
        <strain evidence="2">SH3</strain>
    </source>
</reference>
<gene>
    <name evidence="1" type="ORF">DFA_07603</name>
</gene>
<dbReference type="InterPro" id="IPR011051">
    <property type="entry name" value="RmlC_Cupin_sf"/>
</dbReference>
<dbReference type="EMBL" id="GL883021">
    <property type="protein sequence ID" value="EGG16625.1"/>
    <property type="molecule type" value="Genomic_DNA"/>
</dbReference>
<dbReference type="GeneID" id="14869682"/>
<dbReference type="SUPFAM" id="SSF51182">
    <property type="entry name" value="RmlC-like cupins"/>
    <property type="match status" value="1"/>
</dbReference>
<evidence type="ECO:0008006" key="3">
    <source>
        <dbReference type="Google" id="ProtNLM"/>
    </source>
</evidence>
<sequence>MKMSQPILDFDAKYFAFTKLDKSKIGFDLHLAQAIVGAALSQISNVNSPPSANPVPVENYIKDLECFVLSQGSIRLRIKANSSFRIYLNSEKIDTKGQKNIYVLEVSESQVLFRSRNDNNPETILAKTTNPKALLEKGNEINYWISIDRNNRSLKFGKGEAIENLTLLKYKSPENVKFLDDLKYVGTSLDVLSILKAKYYIDPVVVPTPPFVVHQEKITLEQIEEGFITTIGNLPKECQALYSVVAGPSIVLEKDVQDAIRASLKPGKALYNKLLEKKEVHHSKLDETYLRVTLGENYGYSPGKPFVLELWPAGHRSPIHKHADAFAVIKVLHNSIHCKYFSDLNPSIKLPFLEANFNQDQVTYLAPNIFQTHQLINITNDFTATIQCYRYASDDVQHYEYFDYLDDATQKLDRFTPNTDYTYKGLLEVLRSEGSLKPKTKPQSQA</sequence>
<name>F4Q639_CACFS</name>
<keyword evidence="2" id="KW-1185">Reference proteome</keyword>
<dbReference type="OrthoDB" id="543511at2759"/>
<dbReference type="InterPro" id="IPR014710">
    <property type="entry name" value="RmlC-like_jellyroll"/>
</dbReference>
<evidence type="ECO:0000313" key="2">
    <source>
        <dbReference type="Proteomes" id="UP000007797"/>
    </source>
</evidence>
<accession>F4Q639</accession>
<protein>
    <recommendedName>
        <fullName evidence="3">Cysteine dioxygenase</fullName>
    </recommendedName>
</protein>
<dbReference type="KEGG" id="dfa:DFA_07603"/>
<dbReference type="RefSeq" id="XP_004355099.1">
    <property type="nucleotide sequence ID" value="XM_004355047.1"/>
</dbReference>
<dbReference type="Proteomes" id="UP000007797">
    <property type="component" value="Unassembled WGS sequence"/>
</dbReference>
<dbReference type="AlphaFoldDB" id="F4Q639"/>
<organism evidence="1 2">
    <name type="scientific">Cavenderia fasciculata</name>
    <name type="common">Slime mold</name>
    <name type="synonym">Dictyostelium fasciculatum</name>
    <dbReference type="NCBI Taxonomy" id="261658"/>
    <lineage>
        <taxon>Eukaryota</taxon>
        <taxon>Amoebozoa</taxon>
        <taxon>Evosea</taxon>
        <taxon>Eumycetozoa</taxon>
        <taxon>Dictyostelia</taxon>
        <taxon>Acytosteliales</taxon>
        <taxon>Cavenderiaceae</taxon>
        <taxon>Cavenderia</taxon>
    </lineage>
</organism>
<evidence type="ECO:0000313" key="1">
    <source>
        <dbReference type="EMBL" id="EGG16625.1"/>
    </source>
</evidence>
<dbReference type="OMA" id="YWISVDR"/>
<dbReference type="Gene3D" id="2.60.120.10">
    <property type="entry name" value="Jelly Rolls"/>
    <property type="match status" value="1"/>
</dbReference>